<keyword evidence="10 12" id="KW-0012">Acyltransferase</keyword>
<dbReference type="FunFam" id="3.40.50.10750:FF:000001">
    <property type="entry name" value="Phosphate acetyltransferase"/>
    <property type="match status" value="1"/>
</dbReference>
<dbReference type="PIRSF" id="PIRSF006107">
    <property type="entry name" value="PhpActrans_proteobac"/>
    <property type="match status" value="1"/>
</dbReference>
<dbReference type="SUPFAM" id="SSF52540">
    <property type="entry name" value="P-loop containing nucleoside triphosphate hydrolases"/>
    <property type="match status" value="1"/>
</dbReference>
<dbReference type="InterPro" id="IPR028979">
    <property type="entry name" value="Ser_kin/Pase_Hpr-like_N_sf"/>
</dbReference>
<dbReference type="SUPFAM" id="SSF75138">
    <property type="entry name" value="HprK N-terminal domain-like"/>
    <property type="match status" value="1"/>
</dbReference>
<comment type="pathway">
    <text evidence="2 12">Metabolic intermediate biosynthesis; acetyl-CoA biosynthesis; acetyl-CoA from acetate: step 2/2.</text>
</comment>
<sequence>MSGCLLVVPVGLSTGARSVSLGLYHKADQRGLHVSYFVPVMQKASSMIRLAGSEAAMDAQRLQEYMRVDKLDDALEMIVTAYEEQTQSAEFVITLGLTVNALVPYAERVNASLAKALDAKVLLVATDTEDNHGLMNSQLEIAAEAYGGVSAGRVVGCVINKSGAPRDRHGDIRPDLSSATSTEAVSADTLAKTMPVLQRHDFDLFGVIPWQHHLVSSRTCDIASLFDVDWISRGQADTRRVSHISIGTRTTANLKSVFTFGTLLVTAGDRDDILQAAALAEMSGIELAGVLLTGGYLPSETTMQLIKPALERGLPVLSTSMDTYACGTRIPRLYSLMADDDGVRYQAVLDHIAEHIDGKKLRNVFDARSERKLSPAAFRYNLIKVARTLNKRVVLPEGEEPRTLAAAIACAQKGIAHCILLGDRARIESLAEAQGLEIPEGVSVVDPVSIREQYVDPFVALRKHKGMNEVRARQLLEDNVVLGTMMLHQDDVDGLVSGAVHTTANTILPAMQLIKTRPGVSLVSSVFFMCLPDQVLVYGDCAVNPEPDAQELADIAIQSADSAKAFGIPPRVAMISYSTGSSGHGKNVDKVVEATRIAKELRPDLVIDGPLQYDAAANAGVAASKAPDSPVAGKATVFVFPDLNTGNTTYKAVQRSANVISVGPLLQGLKKPVNDLSRGALVDDIIYTIALTAIQAAS</sequence>
<dbReference type="NCBIfam" id="TIGR00651">
    <property type="entry name" value="pta"/>
    <property type="match status" value="1"/>
</dbReference>
<name>A0A5S9QY74_9GAMM</name>
<feature type="domain" description="DRTGG" evidence="14">
    <location>
        <begin position="221"/>
        <end position="332"/>
    </location>
</feature>
<dbReference type="NCBIfam" id="NF007233">
    <property type="entry name" value="PRK09653.1"/>
    <property type="match status" value="1"/>
</dbReference>
<evidence type="ECO:0000256" key="12">
    <source>
        <dbReference type="PIRNR" id="PIRNR006107"/>
    </source>
</evidence>
<dbReference type="Pfam" id="PF07085">
    <property type="entry name" value="DRTGG"/>
    <property type="match status" value="1"/>
</dbReference>
<evidence type="ECO:0000256" key="6">
    <source>
        <dbReference type="ARBA" id="ARBA00012707"/>
    </source>
</evidence>
<evidence type="ECO:0000256" key="10">
    <source>
        <dbReference type="ARBA" id="ARBA00023315"/>
    </source>
</evidence>
<comment type="function">
    <text evidence="12">Involved in acetate metabolism.</text>
</comment>
<dbReference type="SUPFAM" id="SSF53659">
    <property type="entry name" value="Isocitrate/Isopropylmalate dehydrogenase-like"/>
    <property type="match status" value="1"/>
</dbReference>
<dbReference type="Pfam" id="PF13500">
    <property type="entry name" value="AAA_26"/>
    <property type="match status" value="1"/>
</dbReference>
<dbReference type="GO" id="GO:0006085">
    <property type="term" value="P:acetyl-CoA biosynthetic process"/>
    <property type="evidence" value="ECO:0007669"/>
    <property type="project" value="UniProtKB-UniPathway"/>
</dbReference>
<dbReference type="Gene3D" id="3.40.50.10750">
    <property type="entry name" value="Isocitrate/Isopropylmalate dehydrogenase-like"/>
    <property type="match status" value="1"/>
</dbReference>
<dbReference type="GO" id="GO:0005737">
    <property type="term" value="C:cytoplasm"/>
    <property type="evidence" value="ECO:0007669"/>
    <property type="project" value="UniProtKB-SubCell"/>
</dbReference>
<keyword evidence="8 12" id="KW-0963">Cytoplasm</keyword>
<dbReference type="NCBIfam" id="NF004167">
    <property type="entry name" value="PRK05632.1"/>
    <property type="match status" value="1"/>
</dbReference>
<comment type="similarity">
    <text evidence="4 12">In the N-terminal section; belongs to the CobB/CobQ family.</text>
</comment>
<evidence type="ECO:0000256" key="3">
    <source>
        <dbReference type="ARBA" id="ARBA00008756"/>
    </source>
</evidence>
<dbReference type="Proteomes" id="UP000441399">
    <property type="component" value="Unassembled WGS sequence"/>
</dbReference>
<comment type="subcellular location">
    <subcellularLocation>
        <location evidence="1 12">Cytoplasm</location>
    </subcellularLocation>
</comment>
<keyword evidence="9 12" id="KW-0808">Transferase</keyword>
<proteinExistence type="inferred from homology"/>
<dbReference type="InterPro" id="IPR042113">
    <property type="entry name" value="P_AcTrfase_dom1"/>
</dbReference>
<reference evidence="15 16" key="1">
    <citation type="submission" date="2019-11" db="EMBL/GenBank/DDBJ databases">
        <authorList>
            <person name="Holert J."/>
        </authorList>
    </citation>
    <scope>NUCLEOTIDE SEQUENCE [LARGE SCALE GENOMIC DNA]</scope>
    <source>
        <strain evidence="15">SB11_3</strain>
    </source>
</reference>
<comment type="domain">
    <text evidence="12">The N-terminal region seems to be important for proper quaternary structure. The C-terminal region contains the substrate-binding site.</text>
</comment>
<comment type="subunit">
    <text evidence="5">Homohexamer.</text>
</comment>
<dbReference type="Pfam" id="PF01515">
    <property type="entry name" value="PTA_PTB"/>
    <property type="match status" value="1"/>
</dbReference>
<comment type="similarity">
    <text evidence="3 12">In the C-terminal section; belongs to the phosphate acetyltransferase and butyryltransferase family.</text>
</comment>
<dbReference type="UniPathway" id="UPA00340">
    <property type="reaction ID" value="UER00459"/>
</dbReference>
<evidence type="ECO:0000256" key="9">
    <source>
        <dbReference type="ARBA" id="ARBA00022679"/>
    </source>
</evidence>
<dbReference type="EC" id="2.3.1.8" evidence="6 12"/>
<dbReference type="InterPro" id="IPR042112">
    <property type="entry name" value="P_AcTrfase_dom2"/>
</dbReference>
<dbReference type="InterPro" id="IPR016475">
    <property type="entry name" value="P-Actrans_bac"/>
</dbReference>
<accession>A0A5S9QY74</accession>
<dbReference type="AlphaFoldDB" id="A0A5S9QY74"/>
<dbReference type="EMBL" id="CACSIO010000061">
    <property type="protein sequence ID" value="CAA0125226.1"/>
    <property type="molecule type" value="Genomic_DNA"/>
</dbReference>
<comment type="catalytic activity">
    <reaction evidence="12">
        <text>acetyl-CoA + phosphate = acetyl phosphate + CoA</text>
        <dbReference type="Rhea" id="RHEA:19521"/>
        <dbReference type="ChEBI" id="CHEBI:22191"/>
        <dbReference type="ChEBI" id="CHEBI:43474"/>
        <dbReference type="ChEBI" id="CHEBI:57287"/>
        <dbReference type="ChEBI" id="CHEBI:57288"/>
        <dbReference type="EC" id="2.3.1.8"/>
    </reaction>
</comment>
<evidence type="ECO:0000256" key="7">
    <source>
        <dbReference type="ARBA" id="ARBA00021528"/>
    </source>
</evidence>
<dbReference type="Gene3D" id="3.40.50.10950">
    <property type="match status" value="1"/>
</dbReference>
<gene>
    <name evidence="15" type="primary">pta</name>
    <name evidence="15" type="ORF">OPDIPICF_03400</name>
</gene>
<evidence type="ECO:0000259" key="14">
    <source>
        <dbReference type="Pfam" id="PF07085"/>
    </source>
</evidence>
<evidence type="ECO:0000256" key="4">
    <source>
        <dbReference type="ARBA" id="ARBA00009786"/>
    </source>
</evidence>
<dbReference type="InterPro" id="IPR002505">
    <property type="entry name" value="PTA_PTB"/>
</dbReference>
<evidence type="ECO:0000256" key="8">
    <source>
        <dbReference type="ARBA" id="ARBA00022490"/>
    </source>
</evidence>
<protein>
    <recommendedName>
        <fullName evidence="7 12">Phosphate acetyltransferase</fullName>
        <ecNumber evidence="6 12">2.3.1.8</ecNumber>
    </recommendedName>
    <alternativeName>
        <fullName evidence="11 12">Phosphotransacetylase</fullName>
    </alternativeName>
</protein>
<evidence type="ECO:0000313" key="15">
    <source>
        <dbReference type="EMBL" id="CAA0125226.1"/>
    </source>
</evidence>
<evidence type="ECO:0000256" key="1">
    <source>
        <dbReference type="ARBA" id="ARBA00004496"/>
    </source>
</evidence>
<evidence type="ECO:0000256" key="11">
    <source>
        <dbReference type="ARBA" id="ARBA00031108"/>
    </source>
</evidence>
<dbReference type="InterPro" id="IPR004614">
    <property type="entry name" value="P_AcTrfase"/>
</dbReference>
<dbReference type="InterPro" id="IPR027417">
    <property type="entry name" value="P-loop_NTPase"/>
</dbReference>
<evidence type="ECO:0000313" key="16">
    <source>
        <dbReference type="Proteomes" id="UP000441399"/>
    </source>
</evidence>
<feature type="domain" description="Phosphate acetyl/butaryl transferase" evidence="13">
    <location>
        <begin position="378"/>
        <end position="693"/>
    </location>
</feature>
<dbReference type="PANTHER" id="PTHR43356">
    <property type="entry name" value="PHOSPHATE ACETYLTRANSFERASE"/>
    <property type="match status" value="1"/>
</dbReference>
<evidence type="ECO:0000256" key="5">
    <source>
        <dbReference type="ARBA" id="ARBA00011643"/>
    </source>
</evidence>
<keyword evidence="16" id="KW-1185">Reference proteome</keyword>
<dbReference type="InterPro" id="IPR050500">
    <property type="entry name" value="Phos_Acetyltrans/Butyryltrans"/>
</dbReference>
<evidence type="ECO:0000256" key="2">
    <source>
        <dbReference type="ARBA" id="ARBA00004989"/>
    </source>
</evidence>
<dbReference type="InterPro" id="IPR010766">
    <property type="entry name" value="DRTGG"/>
</dbReference>
<dbReference type="Gene3D" id="3.40.1390.20">
    <property type="entry name" value="HprK N-terminal domain-like"/>
    <property type="match status" value="1"/>
</dbReference>
<organism evidence="15 16">
    <name type="scientific">BD1-7 clade bacterium</name>
    <dbReference type="NCBI Taxonomy" id="2029982"/>
    <lineage>
        <taxon>Bacteria</taxon>
        <taxon>Pseudomonadati</taxon>
        <taxon>Pseudomonadota</taxon>
        <taxon>Gammaproteobacteria</taxon>
        <taxon>Cellvibrionales</taxon>
        <taxon>Spongiibacteraceae</taxon>
        <taxon>BD1-7 clade</taxon>
    </lineage>
</organism>
<evidence type="ECO:0000259" key="13">
    <source>
        <dbReference type="Pfam" id="PF01515"/>
    </source>
</evidence>
<dbReference type="GO" id="GO:0008959">
    <property type="term" value="F:phosphate acetyltransferase activity"/>
    <property type="evidence" value="ECO:0007669"/>
    <property type="project" value="UniProtKB-EC"/>
</dbReference>
<dbReference type="PANTHER" id="PTHR43356:SF3">
    <property type="entry name" value="PHOSPHATE ACETYLTRANSFERASE"/>
    <property type="match status" value="1"/>
</dbReference>